<evidence type="ECO:0000313" key="1">
    <source>
        <dbReference type="EMBL" id="KAJ2996995.1"/>
    </source>
</evidence>
<dbReference type="Proteomes" id="UP001143856">
    <property type="component" value="Unassembled WGS sequence"/>
</dbReference>
<evidence type="ECO:0000313" key="2">
    <source>
        <dbReference type="Proteomes" id="UP001143856"/>
    </source>
</evidence>
<comment type="caution">
    <text evidence="1">The sequence shown here is derived from an EMBL/GenBank/DDBJ whole genome shotgun (WGS) entry which is preliminary data.</text>
</comment>
<protein>
    <submittedName>
        <fullName evidence="1">Uncharacterized protein</fullName>
    </submittedName>
</protein>
<organism evidence="1 2">
    <name type="scientific">Xylaria curta</name>
    <dbReference type="NCBI Taxonomy" id="42375"/>
    <lineage>
        <taxon>Eukaryota</taxon>
        <taxon>Fungi</taxon>
        <taxon>Dikarya</taxon>
        <taxon>Ascomycota</taxon>
        <taxon>Pezizomycotina</taxon>
        <taxon>Sordariomycetes</taxon>
        <taxon>Xylariomycetidae</taxon>
        <taxon>Xylariales</taxon>
        <taxon>Xylariaceae</taxon>
        <taxon>Xylaria</taxon>
    </lineage>
</organism>
<sequence>MSSALDPLYLLPPDQQDAIINGPALAPPRSDIVANFENPPNMNTLARAVTTITLVLVTIVAVLRAYAKIFIWICHVFIWFNALFYASIEVAGNLSCRPFNRIFDKRIPGECFDRKPLDLTAASVNLLCDIVILLAPQKVIWQLRMTKAKKIGVSVIFAIGLLAIASATGRLVATVQYLYSPDFSYGISSVALWSLAELAFGFFVLCIPTLPRVFKESNPLGRMVKSLLSYNTHSKASGMSTRRNTQVDDGQYHRMQNSQISLVNLPARQATYKVSSATERDHFDSAQNLGPLTNEGTITLTKEFTARETRLTEPGKIESNSVYHTWHSGRDQGVH</sequence>
<accession>A0ACC1PPQ2</accession>
<keyword evidence="2" id="KW-1185">Reference proteome</keyword>
<gene>
    <name evidence="1" type="ORF">NUW58_g791</name>
</gene>
<name>A0ACC1PPQ2_9PEZI</name>
<dbReference type="EMBL" id="JAPDGR010000073">
    <property type="protein sequence ID" value="KAJ2996995.1"/>
    <property type="molecule type" value="Genomic_DNA"/>
</dbReference>
<proteinExistence type="predicted"/>
<reference evidence="1" key="1">
    <citation type="submission" date="2022-10" db="EMBL/GenBank/DDBJ databases">
        <title>Genome Sequence of Xylaria curta.</title>
        <authorList>
            <person name="Buettner E."/>
        </authorList>
    </citation>
    <scope>NUCLEOTIDE SEQUENCE</scope>
    <source>
        <strain evidence="1">Babe10</strain>
    </source>
</reference>